<dbReference type="AlphaFoldDB" id="A0A835SGW3"/>
<dbReference type="Gene3D" id="3.10.129.10">
    <property type="entry name" value="Hotdog Thioesterase"/>
    <property type="match status" value="1"/>
</dbReference>
<dbReference type="SUPFAM" id="SSF54637">
    <property type="entry name" value="Thioesterase/thiol ester dehydrase-isomerase"/>
    <property type="match status" value="1"/>
</dbReference>
<dbReference type="Pfam" id="PF03061">
    <property type="entry name" value="4HBT"/>
    <property type="match status" value="1"/>
</dbReference>
<dbReference type="Proteomes" id="UP000650467">
    <property type="component" value="Unassembled WGS sequence"/>
</dbReference>
<dbReference type="EMBL" id="JAEHOC010000044">
    <property type="protein sequence ID" value="KAG2426997.1"/>
    <property type="molecule type" value="Genomic_DNA"/>
</dbReference>
<feature type="domain" description="Thioesterase" evidence="1">
    <location>
        <begin position="102"/>
        <end position="197"/>
    </location>
</feature>
<protein>
    <recommendedName>
        <fullName evidence="1">Thioesterase domain-containing protein</fullName>
    </recommendedName>
</protein>
<dbReference type="OrthoDB" id="506431at2759"/>
<gene>
    <name evidence="2" type="ORF">HXX76_012781</name>
</gene>
<dbReference type="InterPro" id="IPR052061">
    <property type="entry name" value="PTE-AB_protein"/>
</dbReference>
<organism evidence="2 3">
    <name type="scientific">Chlamydomonas incerta</name>
    <dbReference type="NCBI Taxonomy" id="51695"/>
    <lineage>
        <taxon>Eukaryota</taxon>
        <taxon>Viridiplantae</taxon>
        <taxon>Chlorophyta</taxon>
        <taxon>core chlorophytes</taxon>
        <taxon>Chlorophyceae</taxon>
        <taxon>CS clade</taxon>
        <taxon>Chlamydomonadales</taxon>
        <taxon>Chlamydomonadaceae</taxon>
        <taxon>Chlamydomonas</taxon>
    </lineage>
</organism>
<comment type="caution">
    <text evidence="2">The sequence shown here is derived from an EMBL/GenBank/DDBJ whole genome shotgun (WGS) entry which is preliminary data.</text>
</comment>
<evidence type="ECO:0000313" key="2">
    <source>
        <dbReference type="EMBL" id="KAG2426997.1"/>
    </source>
</evidence>
<keyword evidence="3" id="KW-1185">Reference proteome</keyword>
<sequence length="227" mass="23967">MWLHQLEAADGCALVLDRHGLTARGGLLPDDHLFKFLARNHLIKDNRVIWAPEYPLLPAAPQRPIAVPAELAGAADAQPQPTCAATVLNVYALATDVCGHKGVVHGGLSSALLDESFGYLLYLLASTAAETESSSSCSGGAASTALRPALPSAALKSAMTAHLEVDFVRPLLPESVVVCVAQVEKVEGRKVWLRAELLSRAPTTAVPGEAAPVVYARGRALFITPRH</sequence>
<name>A0A835SGW3_CHLIN</name>
<dbReference type="PANTHER" id="PTHR47260:SF1">
    <property type="entry name" value="UPF0644 PROTEIN PB2B4.06"/>
    <property type="match status" value="1"/>
</dbReference>
<evidence type="ECO:0000259" key="1">
    <source>
        <dbReference type="Pfam" id="PF03061"/>
    </source>
</evidence>
<evidence type="ECO:0000313" key="3">
    <source>
        <dbReference type="Proteomes" id="UP000650467"/>
    </source>
</evidence>
<reference evidence="2" key="1">
    <citation type="journal article" date="2020" name="bioRxiv">
        <title>Comparative genomics of Chlamydomonas.</title>
        <authorList>
            <person name="Craig R.J."/>
            <person name="Hasan A.R."/>
            <person name="Ness R.W."/>
            <person name="Keightley P.D."/>
        </authorList>
    </citation>
    <scope>NUCLEOTIDE SEQUENCE</scope>
    <source>
        <strain evidence="2">SAG 7.73</strain>
    </source>
</reference>
<accession>A0A835SGW3</accession>
<dbReference type="CDD" id="cd03443">
    <property type="entry name" value="PaaI_thioesterase"/>
    <property type="match status" value="1"/>
</dbReference>
<dbReference type="InterPro" id="IPR029069">
    <property type="entry name" value="HotDog_dom_sf"/>
</dbReference>
<proteinExistence type="predicted"/>
<dbReference type="InterPro" id="IPR006683">
    <property type="entry name" value="Thioestr_dom"/>
</dbReference>
<dbReference type="PANTHER" id="PTHR47260">
    <property type="entry name" value="UPF0644 PROTEIN PB2B4.06"/>
    <property type="match status" value="1"/>
</dbReference>